<dbReference type="Proteomes" id="UP000234254">
    <property type="component" value="Unassembled WGS sequence"/>
</dbReference>
<gene>
    <name evidence="1" type="ORF">P168DRAFT_321784</name>
</gene>
<sequence length="118" mass="13406">MFISLPQHHVWDPEKALIIEAHTTLRLNIGLKVPHDPGNQRCLVFVPITGSFNDLTHLVREMTVYIQFNRATHTNVLDENLLGGVWFKYIGGEDIVKLSSYAIGGLQEFHRNAKNDNV</sequence>
<dbReference type="RefSeq" id="XP_024689312.1">
    <property type="nucleotide sequence ID" value="XM_024840507.1"/>
</dbReference>
<reference evidence="1" key="1">
    <citation type="submission" date="2016-12" db="EMBL/GenBank/DDBJ databases">
        <title>The genomes of Aspergillus section Nigri reveals drivers in fungal speciation.</title>
        <authorList>
            <consortium name="DOE Joint Genome Institute"/>
            <person name="Vesth T.C."/>
            <person name="Nybo J."/>
            <person name="Theobald S."/>
            <person name="Brandl J."/>
            <person name="Frisvad J.C."/>
            <person name="Nielsen K.F."/>
            <person name="Lyhne E.K."/>
            <person name="Kogle M.E."/>
            <person name="Kuo A."/>
            <person name="Riley R."/>
            <person name="Clum A."/>
            <person name="Nolan M."/>
            <person name="Lipzen A."/>
            <person name="Salamov A."/>
            <person name="Henrissat B."/>
            <person name="Wiebenga A."/>
            <person name="De vries R.P."/>
            <person name="Grigoriev I.V."/>
            <person name="Mortensen U.H."/>
            <person name="Andersen M.R."/>
            <person name="Baker S.E."/>
        </authorList>
    </citation>
    <scope>NUCLEOTIDE SEQUENCE</scope>
    <source>
        <strain evidence="1">IBT 28561</strain>
    </source>
</reference>
<name>A0A2I1CSX4_ASPC2</name>
<accession>A0A2I1CSX4</accession>
<proteinExistence type="predicted"/>
<protein>
    <submittedName>
        <fullName evidence="1">Uncharacterized protein</fullName>
    </submittedName>
</protein>
<dbReference type="GeneID" id="36548031"/>
<dbReference type="VEuPathDB" id="FungiDB:P168DRAFT_321784"/>
<comment type="caution">
    <text evidence="1">The sequence shown here is derived from an EMBL/GenBank/DDBJ whole genome shotgun (WGS) entry which is preliminary data.</text>
</comment>
<organism evidence="1 2">
    <name type="scientific">Aspergillus campestris (strain IBT 28561)</name>
    <dbReference type="NCBI Taxonomy" id="1392248"/>
    <lineage>
        <taxon>Eukaryota</taxon>
        <taxon>Fungi</taxon>
        <taxon>Dikarya</taxon>
        <taxon>Ascomycota</taxon>
        <taxon>Pezizomycotina</taxon>
        <taxon>Eurotiomycetes</taxon>
        <taxon>Eurotiomycetidae</taxon>
        <taxon>Eurotiales</taxon>
        <taxon>Aspergillaceae</taxon>
        <taxon>Aspergillus</taxon>
        <taxon>Aspergillus subgen. Circumdati</taxon>
    </lineage>
</organism>
<evidence type="ECO:0000313" key="1">
    <source>
        <dbReference type="EMBL" id="PKY00718.1"/>
    </source>
</evidence>
<dbReference type="AlphaFoldDB" id="A0A2I1CSX4"/>
<evidence type="ECO:0000313" key="2">
    <source>
        <dbReference type="Proteomes" id="UP000234254"/>
    </source>
</evidence>
<keyword evidence="2" id="KW-1185">Reference proteome</keyword>
<dbReference type="EMBL" id="MSFM01000013">
    <property type="protein sequence ID" value="PKY00718.1"/>
    <property type="molecule type" value="Genomic_DNA"/>
</dbReference>